<dbReference type="Proteomes" id="UP000593626">
    <property type="component" value="Chromosome"/>
</dbReference>
<accession>A0A7S8HFS8</accession>
<evidence type="ECO:0000313" key="3">
    <source>
        <dbReference type="Proteomes" id="UP000593626"/>
    </source>
</evidence>
<sequence>MKKREPKEFLTYNEQGAEETSRQIMDSYSSGMVQEPLHAEEKNMNDLH</sequence>
<gene>
    <name evidence="2" type="ORF">G8O30_09695</name>
</gene>
<feature type="region of interest" description="Disordered" evidence="1">
    <location>
        <begin position="1"/>
        <end position="48"/>
    </location>
</feature>
<name>A0A7S8HFS8_9BACI</name>
<protein>
    <submittedName>
        <fullName evidence="2">Uncharacterized protein</fullName>
    </submittedName>
</protein>
<dbReference type="AlphaFoldDB" id="A0A7S8HFS8"/>
<feature type="compositionally biased region" description="Basic and acidic residues" evidence="1">
    <location>
        <begin position="37"/>
        <end position="48"/>
    </location>
</feature>
<reference evidence="2 3" key="1">
    <citation type="submission" date="2019-07" db="EMBL/GenBank/DDBJ databases">
        <title>Genome sequence of 2 isolates from Red Sea Mangroves.</title>
        <authorList>
            <person name="Sefrji F."/>
            <person name="Michoud G."/>
            <person name="Merlino G."/>
            <person name="Daffonchio D."/>
        </authorList>
    </citation>
    <scope>NUCLEOTIDE SEQUENCE [LARGE SCALE GENOMIC DNA]</scope>
    <source>
        <strain evidence="2 3">R1DC41</strain>
    </source>
</reference>
<dbReference type="RefSeq" id="WP_239671889.1">
    <property type="nucleotide sequence ID" value="NZ_CP049742.1"/>
</dbReference>
<dbReference type="KEGG" id="mcui:G8O30_09695"/>
<evidence type="ECO:0000256" key="1">
    <source>
        <dbReference type="SAM" id="MobiDB-lite"/>
    </source>
</evidence>
<organism evidence="2 3">
    <name type="scientific">Mangrovibacillus cuniculi</name>
    <dbReference type="NCBI Taxonomy" id="2593652"/>
    <lineage>
        <taxon>Bacteria</taxon>
        <taxon>Bacillati</taxon>
        <taxon>Bacillota</taxon>
        <taxon>Bacilli</taxon>
        <taxon>Bacillales</taxon>
        <taxon>Bacillaceae</taxon>
        <taxon>Mangrovibacillus</taxon>
    </lineage>
</organism>
<proteinExistence type="predicted"/>
<feature type="compositionally biased region" description="Polar residues" evidence="1">
    <location>
        <begin position="22"/>
        <end position="32"/>
    </location>
</feature>
<evidence type="ECO:0000313" key="2">
    <source>
        <dbReference type="EMBL" id="QPC47224.1"/>
    </source>
</evidence>
<dbReference type="EMBL" id="CP049742">
    <property type="protein sequence ID" value="QPC47224.1"/>
    <property type="molecule type" value="Genomic_DNA"/>
</dbReference>
<keyword evidence="3" id="KW-1185">Reference proteome</keyword>